<keyword evidence="3" id="KW-1185">Reference proteome</keyword>
<proteinExistence type="predicted"/>
<evidence type="ECO:0000313" key="2">
    <source>
        <dbReference type="EMBL" id="MFC7339623.1"/>
    </source>
</evidence>
<reference evidence="3" key="1">
    <citation type="journal article" date="2019" name="Int. J. Syst. Evol. Microbiol.">
        <title>The Global Catalogue of Microorganisms (GCM) 10K type strain sequencing project: providing services to taxonomists for standard genome sequencing and annotation.</title>
        <authorList>
            <consortium name="The Broad Institute Genomics Platform"/>
            <consortium name="The Broad Institute Genome Sequencing Center for Infectious Disease"/>
            <person name="Wu L."/>
            <person name="Ma J."/>
        </authorList>
    </citation>
    <scope>NUCLEOTIDE SEQUENCE [LARGE SCALE GENOMIC DNA]</scope>
    <source>
        <strain evidence="3">CGMCC 4.1467</strain>
    </source>
</reference>
<name>A0ABW2LD52_9BACT</name>
<dbReference type="Proteomes" id="UP001596472">
    <property type="component" value="Unassembled WGS sequence"/>
</dbReference>
<comment type="caution">
    <text evidence="2">The sequence shown here is derived from an EMBL/GenBank/DDBJ whole genome shotgun (WGS) entry which is preliminary data.</text>
</comment>
<dbReference type="Gene3D" id="2.180.10.10">
    <property type="entry name" value="RHS repeat-associated core"/>
    <property type="match status" value="1"/>
</dbReference>
<feature type="region of interest" description="Disordered" evidence="1">
    <location>
        <begin position="19"/>
        <end position="47"/>
    </location>
</feature>
<evidence type="ECO:0000313" key="3">
    <source>
        <dbReference type="Proteomes" id="UP001596472"/>
    </source>
</evidence>
<dbReference type="NCBIfam" id="TIGR03696">
    <property type="entry name" value="Rhs_assc_core"/>
    <property type="match status" value="1"/>
</dbReference>
<accession>A0ABW2LD52</accession>
<sequence length="288" mass="32667">MGFLATCSLSTAPFPSPRRRDWRFAGDTPPSRRLAANSPHRPNLREFPPVPHTDLGIRYYGFRYYDPVTGRWPSRDPIEEHGGVNLYGFVGNDGVNRWDYLGLKLEKYTVGSAPVKYVPDLGRGIDGYKTRGIHRSEWPEEIAKCDGCVLSVNGNLSIEIEVLEAERDVVRSKDGLGYTSTLDHERGHEEVEAFHWNKLADTINPIDGHEFSSSECCEEYVTWIHAVADAWSTTNDTWQLIFDHRAYGLGSKRLEQLADLKQMLDFYRGVDVEGEPYDNSPLDPPTCE</sequence>
<evidence type="ECO:0000256" key="1">
    <source>
        <dbReference type="SAM" id="MobiDB-lite"/>
    </source>
</evidence>
<dbReference type="RefSeq" id="WP_379716795.1">
    <property type="nucleotide sequence ID" value="NZ_JBHTBS010000024.1"/>
</dbReference>
<protein>
    <submittedName>
        <fullName evidence="2">RHS repeat-associated core domain-containing protein</fullName>
    </submittedName>
</protein>
<organism evidence="2 3">
    <name type="scientific">Haloferula chungangensis</name>
    <dbReference type="NCBI Taxonomy" id="1048331"/>
    <lineage>
        <taxon>Bacteria</taxon>
        <taxon>Pseudomonadati</taxon>
        <taxon>Verrucomicrobiota</taxon>
        <taxon>Verrucomicrobiia</taxon>
        <taxon>Verrucomicrobiales</taxon>
        <taxon>Verrucomicrobiaceae</taxon>
        <taxon>Haloferula</taxon>
    </lineage>
</organism>
<dbReference type="InterPro" id="IPR022385">
    <property type="entry name" value="Rhs_assc_core"/>
</dbReference>
<gene>
    <name evidence="2" type="ORF">ACFQY0_20710</name>
</gene>
<dbReference type="EMBL" id="JBHTBS010000024">
    <property type="protein sequence ID" value="MFC7339623.1"/>
    <property type="molecule type" value="Genomic_DNA"/>
</dbReference>